<gene>
    <name evidence="5" type="ORF">Pan54_24950</name>
</gene>
<keyword evidence="2" id="KW-1133">Transmembrane helix</keyword>
<comment type="similarity">
    <text evidence="1">Belongs to the UPF0065 (bug) family.</text>
</comment>
<dbReference type="EMBL" id="SJPG01000001">
    <property type="protein sequence ID" value="TWT61758.1"/>
    <property type="molecule type" value="Genomic_DNA"/>
</dbReference>
<evidence type="ECO:0000313" key="6">
    <source>
        <dbReference type="Proteomes" id="UP000316095"/>
    </source>
</evidence>
<dbReference type="PROSITE" id="PS51257">
    <property type="entry name" value="PROKAR_LIPOPROTEIN"/>
    <property type="match status" value="1"/>
</dbReference>
<dbReference type="AlphaFoldDB" id="A0A5C5XG82"/>
<dbReference type="InterPro" id="IPR005064">
    <property type="entry name" value="BUG"/>
</dbReference>
<dbReference type="PANTHER" id="PTHR42928:SF5">
    <property type="entry name" value="BLR1237 PROTEIN"/>
    <property type="match status" value="1"/>
</dbReference>
<comment type="caution">
    <text evidence="5">The sequence shown here is derived from an EMBL/GenBank/DDBJ whole genome shotgun (WGS) entry which is preliminary data.</text>
</comment>
<feature type="domain" description="DUF1468" evidence="4">
    <location>
        <begin position="328"/>
        <end position="443"/>
    </location>
</feature>
<keyword evidence="2" id="KW-0812">Transmembrane</keyword>
<dbReference type="PANTHER" id="PTHR42928">
    <property type="entry name" value="TRICARBOXYLATE-BINDING PROTEIN"/>
    <property type="match status" value="1"/>
</dbReference>
<keyword evidence="5" id="KW-0675">Receptor</keyword>
<dbReference type="Gene3D" id="3.40.190.10">
    <property type="entry name" value="Periplasmic binding protein-like II"/>
    <property type="match status" value="1"/>
</dbReference>
<feature type="chain" id="PRO_5022706051" evidence="3">
    <location>
        <begin position="25"/>
        <end position="443"/>
    </location>
</feature>
<keyword evidence="2" id="KW-0472">Membrane</keyword>
<proteinExistence type="inferred from homology"/>
<dbReference type="Pfam" id="PF03401">
    <property type="entry name" value="TctC"/>
    <property type="match status" value="1"/>
</dbReference>
<feature type="transmembrane region" description="Helical" evidence="2">
    <location>
        <begin position="391"/>
        <end position="408"/>
    </location>
</feature>
<evidence type="ECO:0000256" key="2">
    <source>
        <dbReference type="SAM" id="Phobius"/>
    </source>
</evidence>
<keyword evidence="3" id="KW-0732">Signal</keyword>
<dbReference type="Pfam" id="PF07331">
    <property type="entry name" value="TctB"/>
    <property type="match status" value="1"/>
</dbReference>
<dbReference type="RefSeq" id="WP_165441745.1">
    <property type="nucleotide sequence ID" value="NZ_SJPG01000001.1"/>
</dbReference>
<keyword evidence="6" id="KW-1185">Reference proteome</keyword>
<feature type="transmembrane region" description="Helical" evidence="2">
    <location>
        <begin position="323"/>
        <end position="344"/>
    </location>
</feature>
<dbReference type="CDD" id="cd07012">
    <property type="entry name" value="PBP2_Bug_TTT"/>
    <property type="match status" value="1"/>
</dbReference>
<evidence type="ECO:0000256" key="1">
    <source>
        <dbReference type="ARBA" id="ARBA00006987"/>
    </source>
</evidence>
<name>A0A5C5XG82_9PLAN</name>
<evidence type="ECO:0000259" key="4">
    <source>
        <dbReference type="Pfam" id="PF07331"/>
    </source>
</evidence>
<evidence type="ECO:0000313" key="5">
    <source>
        <dbReference type="EMBL" id="TWT61758.1"/>
    </source>
</evidence>
<accession>A0A5C5XG82</accession>
<evidence type="ECO:0000256" key="3">
    <source>
        <dbReference type="SAM" id="SignalP"/>
    </source>
</evidence>
<protein>
    <submittedName>
        <fullName evidence="5">Tripartite tricarboxylate transporter family receptor</fullName>
    </submittedName>
</protein>
<dbReference type="InterPro" id="IPR042100">
    <property type="entry name" value="Bug_dom1"/>
</dbReference>
<reference evidence="5 6" key="1">
    <citation type="submission" date="2019-02" db="EMBL/GenBank/DDBJ databases">
        <title>Deep-cultivation of Planctomycetes and their phenomic and genomic characterization uncovers novel biology.</title>
        <authorList>
            <person name="Wiegand S."/>
            <person name="Jogler M."/>
            <person name="Boedeker C."/>
            <person name="Pinto D."/>
            <person name="Vollmers J."/>
            <person name="Rivas-Marin E."/>
            <person name="Kohn T."/>
            <person name="Peeters S.H."/>
            <person name="Heuer A."/>
            <person name="Rast P."/>
            <person name="Oberbeckmann S."/>
            <person name="Bunk B."/>
            <person name="Jeske O."/>
            <person name="Meyerdierks A."/>
            <person name="Storesund J.E."/>
            <person name="Kallscheuer N."/>
            <person name="Luecker S."/>
            <person name="Lage O.M."/>
            <person name="Pohl T."/>
            <person name="Merkel B.J."/>
            <person name="Hornburger P."/>
            <person name="Mueller R.-W."/>
            <person name="Bruemmer F."/>
            <person name="Labrenz M."/>
            <person name="Spormann A.M."/>
            <person name="Op Den Camp H."/>
            <person name="Overmann J."/>
            <person name="Amann R."/>
            <person name="Jetten M.S.M."/>
            <person name="Mascher T."/>
            <person name="Medema M.H."/>
            <person name="Devos D.P."/>
            <person name="Kaster A.-K."/>
            <person name="Ovreas L."/>
            <person name="Rohde M."/>
            <person name="Galperin M.Y."/>
            <person name="Jogler C."/>
        </authorList>
    </citation>
    <scope>NUCLEOTIDE SEQUENCE [LARGE SCALE GENOMIC DNA]</scope>
    <source>
        <strain evidence="5 6">Pan54</strain>
    </source>
</reference>
<feature type="signal peptide" evidence="3">
    <location>
        <begin position="1"/>
        <end position="24"/>
    </location>
</feature>
<dbReference type="Proteomes" id="UP000316095">
    <property type="component" value="Unassembled WGS sequence"/>
</dbReference>
<dbReference type="Gene3D" id="3.40.190.150">
    <property type="entry name" value="Bordetella uptake gene, domain 1"/>
    <property type="match status" value="1"/>
</dbReference>
<sequence precursor="true">MPFPVRTISLLAIFLMLFSGCDQSAQTDKAAYPQRPIKLIVPFAAGGGSDTFARILQKAIEDYNLLPEPLVIINVPGAGGTVGSRRVKNARPDGYTLLLLHEGILTSQSAGLANFGPDAFEPLCGTGRTGMVICVAGDSPFHTLQDLVEKAASEPETLLFSCSLGSPSHFAGLMIENAAPGSQFRYVQSGGGAKRFAGLQGGHADVTALSMAEYIQFRDSGLKALALLGEERDATAPDLMTATEQGFDVISSNMQFWWAPKGTSIDKMESMTNVIQQAMQTPEVKSRLSQLQIEPIVLTGNALQANLADRTVRIQRVSQRPTIALPNVPLMIFAAVAALTLYVLSQSFLSRRVAKIESDSEPASVAPPWKLAITIALLTCLYVLFMQFEWVGYQLATMGYVIVTGLLLTHLNLKSVTSMVGLALMLSIGLHYIFTQIFIIDLP</sequence>
<organism evidence="5 6">
    <name type="scientific">Rubinisphaera italica</name>
    <dbReference type="NCBI Taxonomy" id="2527969"/>
    <lineage>
        <taxon>Bacteria</taxon>
        <taxon>Pseudomonadati</taxon>
        <taxon>Planctomycetota</taxon>
        <taxon>Planctomycetia</taxon>
        <taxon>Planctomycetales</taxon>
        <taxon>Planctomycetaceae</taxon>
        <taxon>Rubinisphaera</taxon>
    </lineage>
</organism>
<dbReference type="InterPro" id="IPR009936">
    <property type="entry name" value="DUF1468"/>
</dbReference>
<feature type="transmembrane region" description="Helical" evidence="2">
    <location>
        <begin position="420"/>
        <end position="440"/>
    </location>
</feature>
<feature type="transmembrane region" description="Helical" evidence="2">
    <location>
        <begin position="365"/>
        <end position="385"/>
    </location>
</feature>